<dbReference type="PROSITE" id="PS50157">
    <property type="entry name" value="ZINC_FINGER_C2H2_2"/>
    <property type="match status" value="3"/>
</dbReference>
<dbReference type="Proteomes" id="UP001153620">
    <property type="component" value="Chromosome 1"/>
</dbReference>
<dbReference type="EMBL" id="OU895877">
    <property type="protein sequence ID" value="CAG9801610.1"/>
    <property type="molecule type" value="Genomic_DNA"/>
</dbReference>
<evidence type="ECO:0000256" key="1">
    <source>
        <dbReference type="ARBA" id="ARBA00004123"/>
    </source>
</evidence>
<dbReference type="PANTHER" id="PTHR23235:SF150">
    <property type="entry name" value="KRUEPPEL-LIKE FACTOR LUNA"/>
    <property type="match status" value="1"/>
</dbReference>
<feature type="domain" description="C2H2-type" evidence="9">
    <location>
        <begin position="384"/>
        <end position="413"/>
    </location>
</feature>
<evidence type="ECO:0000256" key="2">
    <source>
        <dbReference type="ARBA" id="ARBA00022723"/>
    </source>
</evidence>
<evidence type="ECO:0000256" key="3">
    <source>
        <dbReference type="ARBA" id="ARBA00022737"/>
    </source>
</evidence>
<dbReference type="FunFam" id="3.30.160.60:FF:000624">
    <property type="entry name" value="zinc finger protein 697"/>
    <property type="match status" value="1"/>
</dbReference>
<dbReference type="SMART" id="SM00355">
    <property type="entry name" value="ZnF_C2H2"/>
    <property type="match status" value="3"/>
</dbReference>
<dbReference type="GO" id="GO:0000978">
    <property type="term" value="F:RNA polymerase II cis-regulatory region sequence-specific DNA binding"/>
    <property type="evidence" value="ECO:0007669"/>
    <property type="project" value="TreeGrafter"/>
</dbReference>
<organism evidence="10 11">
    <name type="scientific">Chironomus riparius</name>
    <dbReference type="NCBI Taxonomy" id="315576"/>
    <lineage>
        <taxon>Eukaryota</taxon>
        <taxon>Metazoa</taxon>
        <taxon>Ecdysozoa</taxon>
        <taxon>Arthropoda</taxon>
        <taxon>Hexapoda</taxon>
        <taxon>Insecta</taxon>
        <taxon>Pterygota</taxon>
        <taxon>Neoptera</taxon>
        <taxon>Endopterygota</taxon>
        <taxon>Diptera</taxon>
        <taxon>Nematocera</taxon>
        <taxon>Chironomoidea</taxon>
        <taxon>Chironomidae</taxon>
        <taxon>Chironominae</taxon>
        <taxon>Chironomus</taxon>
    </lineage>
</organism>
<dbReference type="SUPFAM" id="SSF57667">
    <property type="entry name" value="beta-beta-alpha zinc fingers"/>
    <property type="match status" value="2"/>
</dbReference>
<evidence type="ECO:0000256" key="7">
    <source>
        <dbReference type="PROSITE-ProRule" id="PRU00042"/>
    </source>
</evidence>
<evidence type="ECO:0000256" key="6">
    <source>
        <dbReference type="ARBA" id="ARBA00023242"/>
    </source>
</evidence>
<dbReference type="GO" id="GO:0000981">
    <property type="term" value="F:DNA-binding transcription factor activity, RNA polymerase II-specific"/>
    <property type="evidence" value="ECO:0007669"/>
    <property type="project" value="TreeGrafter"/>
</dbReference>
<keyword evidence="6" id="KW-0539">Nucleus</keyword>
<evidence type="ECO:0000256" key="4">
    <source>
        <dbReference type="ARBA" id="ARBA00022771"/>
    </source>
</evidence>
<keyword evidence="3" id="KW-0677">Repeat</keyword>
<feature type="domain" description="C2H2-type" evidence="9">
    <location>
        <begin position="354"/>
        <end position="383"/>
    </location>
</feature>
<reference evidence="10" key="1">
    <citation type="submission" date="2022-01" db="EMBL/GenBank/DDBJ databases">
        <authorList>
            <person name="King R."/>
        </authorList>
    </citation>
    <scope>NUCLEOTIDE SEQUENCE</scope>
</reference>
<feature type="region of interest" description="Disordered" evidence="8">
    <location>
        <begin position="229"/>
        <end position="251"/>
    </location>
</feature>
<dbReference type="GO" id="GO:0005634">
    <property type="term" value="C:nucleus"/>
    <property type="evidence" value="ECO:0007669"/>
    <property type="project" value="UniProtKB-SubCell"/>
</dbReference>
<dbReference type="CDD" id="cd21973">
    <property type="entry name" value="KLF6_7_N-like"/>
    <property type="match status" value="1"/>
</dbReference>
<protein>
    <recommendedName>
        <fullName evidence="9">C2H2-type domain-containing protein</fullName>
    </recommendedName>
</protein>
<proteinExistence type="predicted"/>
<dbReference type="FunFam" id="3.30.160.60:FF:000021">
    <property type="entry name" value="Basic krueppel-like factor 3"/>
    <property type="match status" value="1"/>
</dbReference>
<keyword evidence="11" id="KW-1185">Reference proteome</keyword>
<evidence type="ECO:0000256" key="5">
    <source>
        <dbReference type="ARBA" id="ARBA00022833"/>
    </source>
</evidence>
<evidence type="ECO:0000313" key="11">
    <source>
        <dbReference type="Proteomes" id="UP001153620"/>
    </source>
</evidence>
<dbReference type="PROSITE" id="PS00028">
    <property type="entry name" value="ZINC_FINGER_C2H2_1"/>
    <property type="match status" value="3"/>
</dbReference>
<dbReference type="InterPro" id="IPR013087">
    <property type="entry name" value="Znf_C2H2_type"/>
</dbReference>
<feature type="region of interest" description="Disordered" evidence="8">
    <location>
        <begin position="310"/>
        <end position="351"/>
    </location>
</feature>
<feature type="domain" description="C2H2-type" evidence="9">
    <location>
        <begin position="414"/>
        <end position="437"/>
    </location>
</feature>
<keyword evidence="2" id="KW-0479">Metal-binding</keyword>
<evidence type="ECO:0000256" key="8">
    <source>
        <dbReference type="SAM" id="MobiDB-lite"/>
    </source>
</evidence>
<feature type="compositionally biased region" description="Basic and acidic residues" evidence="8">
    <location>
        <begin position="341"/>
        <end position="350"/>
    </location>
</feature>
<keyword evidence="4 7" id="KW-0863">Zinc-finger</keyword>
<dbReference type="PANTHER" id="PTHR23235">
    <property type="entry name" value="KRUEPPEL-LIKE TRANSCRIPTION FACTOR"/>
    <property type="match status" value="1"/>
</dbReference>
<dbReference type="InterPro" id="IPR036236">
    <property type="entry name" value="Znf_C2H2_sf"/>
</dbReference>
<gene>
    <name evidence="10" type="ORF">CHIRRI_LOCUS4532</name>
</gene>
<feature type="compositionally biased region" description="Low complexity" evidence="8">
    <location>
        <begin position="323"/>
        <end position="335"/>
    </location>
</feature>
<dbReference type="FunFam" id="3.30.160.60:FF:000018">
    <property type="entry name" value="Krueppel-like factor 15"/>
    <property type="match status" value="1"/>
</dbReference>
<feature type="compositionally biased region" description="Polar residues" evidence="8">
    <location>
        <begin position="310"/>
        <end position="322"/>
    </location>
</feature>
<dbReference type="OrthoDB" id="4748970at2759"/>
<dbReference type="Gene3D" id="3.30.160.60">
    <property type="entry name" value="Classic Zinc Finger"/>
    <property type="match status" value="3"/>
</dbReference>
<dbReference type="Pfam" id="PF00096">
    <property type="entry name" value="zf-C2H2"/>
    <property type="match status" value="3"/>
</dbReference>
<evidence type="ECO:0000259" key="9">
    <source>
        <dbReference type="PROSITE" id="PS50157"/>
    </source>
</evidence>
<dbReference type="GO" id="GO:0008270">
    <property type="term" value="F:zinc ion binding"/>
    <property type="evidence" value="ECO:0007669"/>
    <property type="project" value="UniProtKB-KW"/>
</dbReference>
<reference evidence="10" key="2">
    <citation type="submission" date="2022-10" db="EMBL/GenBank/DDBJ databases">
        <authorList>
            <consortium name="ENA_rothamsted_submissions"/>
            <consortium name="culmorum"/>
            <person name="King R."/>
        </authorList>
    </citation>
    <scope>NUCLEOTIDE SEQUENCE</scope>
</reference>
<evidence type="ECO:0000313" key="10">
    <source>
        <dbReference type="EMBL" id="CAG9801610.1"/>
    </source>
</evidence>
<sequence length="437" mass="49513">MDILPSGSIFRELQDIQDFGYFSSQSSIEDQWQQTCYEMDRYLKDEPKKKNFKSESGDLTPWEFLTSGRPLTGSWSVKVDQLCFEELLNDRNLDTLSMSSSSSTCSGKSWDSSISCSLLVKNERIEDDYDDSDSNDEKLMSCSNIHNNYNNHNNITKIFQKNNSKSNINNNNSFSSNKTIQVIKGSNKISNSTIELVITRSPPSSPLVTNQLSGTTLSTMLMPAALQSGQNHETLTPPSSPESSSKCSNSKNLTLREMEPEQLALIENQGIFRVSSNGTTLTRNTIVRLSNTKNSFGVTKILQMNPNFHSTIAQSGKNNGQGTNSSHSVLTSTTSLKQSQRHQDHSPDSRRRIHKCQFLGCKKVYTKSSHLKAHQRTHTGEKPYKCSWEGCEWRFARSDELTRHYRKHTGAKPFKCRHCERCFSRSDHLALHMKRHI</sequence>
<feature type="compositionally biased region" description="Low complexity" evidence="8">
    <location>
        <begin position="233"/>
        <end position="251"/>
    </location>
</feature>
<keyword evidence="5" id="KW-0862">Zinc</keyword>
<name>A0A9N9RNC2_9DIPT</name>
<dbReference type="AlphaFoldDB" id="A0A9N9RNC2"/>
<accession>A0A9N9RNC2</accession>
<comment type="subcellular location">
    <subcellularLocation>
        <location evidence="1">Nucleus</location>
    </subcellularLocation>
</comment>